<dbReference type="GO" id="GO:0003677">
    <property type="term" value="F:DNA binding"/>
    <property type="evidence" value="ECO:0007669"/>
    <property type="project" value="UniProtKB-KW"/>
</dbReference>
<name>A0A8K1HZP5_LITCN</name>
<organism evidence="7">
    <name type="scientific">Litchi chinensis</name>
    <name type="common">Lychee</name>
    <dbReference type="NCBI Taxonomy" id="151069"/>
    <lineage>
        <taxon>Eukaryota</taxon>
        <taxon>Viridiplantae</taxon>
        <taxon>Streptophyta</taxon>
        <taxon>Embryophyta</taxon>
        <taxon>Tracheophyta</taxon>
        <taxon>Spermatophyta</taxon>
        <taxon>Magnoliopsida</taxon>
        <taxon>eudicotyledons</taxon>
        <taxon>Gunneridae</taxon>
        <taxon>Pentapetalae</taxon>
        <taxon>rosids</taxon>
        <taxon>malvids</taxon>
        <taxon>Sapindales</taxon>
        <taxon>Sapindaceae</taxon>
        <taxon>Litchi</taxon>
    </lineage>
</organism>
<feature type="compositionally biased region" description="Low complexity" evidence="5">
    <location>
        <begin position="353"/>
        <end position="363"/>
    </location>
</feature>
<dbReference type="Pfam" id="PF02365">
    <property type="entry name" value="NAM"/>
    <property type="match status" value="1"/>
</dbReference>
<evidence type="ECO:0000256" key="3">
    <source>
        <dbReference type="ARBA" id="ARBA00023163"/>
    </source>
</evidence>
<dbReference type="SUPFAM" id="SSF101941">
    <property type="entry name" value="NAC domain"/>
    <property type="match status" value="1"/>
</dbReference>
<dbReference type="PANTHER" id="PTHR31719">
    <property type="entry name" value="NAC TRANSCRIPTION FACTOR 56"/>
    <property type="match status" value="1"/>
</dbReference>
<reference evidence="7" key="1">
    <citation type="submission" date="2020-03" db="EMBL/GenBank/DDBJ databases">
        <title>LcNAC40-LcVPE regulatory module contributes to fruit abscission by promoting autolytic programmed cell death in litchi.</title>
        <authorList>
            <person name="Li C."/>
            <person name="Ning X."/>
            <person name="Zhao M."/>
            <person name="Wen Z."/>
            <person name="Kou L."/>
            <person name="Ma X."/>
            <person name="Peng M."/>
            <person name="Yang Y."/>
            <person name="Wu H."/>
            <person name="Li J."/>
        </authorList>
    </citation>
    <scope>NUCLEOTIDE SEQUENCE</scope>
</reference>
<evidence type="ECO:0000256" key="4">
    <source>
        <dbReference type="ARBA" id="ARBA00023242"/>
    </source>
</evidence>
<evidence type="ECO:0000256" key="2">
    <source>
        <dbReference type="ARBA" id="ARBA00023125"/>
    </source>
</evidence>
<evidence type="ECO:0000256" key="5">
    <source>
        <dbReference type="SAM" id="MobiDB-lite"/>
    </source>
</evidence>
<evidence type="ECO:0000313" key="7">
    <source>
        <dbReference type="EMBL" id="UBT01643.1"/>
    </source>
</evidence>
<dbReference type="EMBL" id="MT275527">
    <property type="protein sequence ID" value="UBT01643.1"/>
    <property type="molecule type" value="mRNA"/>
</dbReference>
<dbReference type="PROSITE" id="PS51005">
    <property type="entry name" value="NAC"/>
    <property type="match status" value="1"/>
</dbReference>
<keyword evidence="1" id="KW-0805">Transcription regulation</keyword>
<keyword evidence="2" id="KW-0238">DNA-binding</keyword>
<dbReference type="AlphaFoldDB" id="A0A8K1HZP5"/>
<protein>
    <submittedName>
        <fullName evidence="7">NAC transcription factor 39</fullName>
    </submittedName>
</protein>
<evidence type="ECO:0000256" key="1">
    <source>
        <dbReference type="ARBA" id="ARBA00023015"/>
    </source>
</evidence>
<accession>A0A8K1HZP5</accession>
<dbReference type="InterPro" id="IPR036093">
    <property type="entry name" value="NAC_dom_sf"/>
</dbReference>
<sequence length="386" mass="43072">MCPPASFPPPDLSFACTHDELFNSFEGMMSGFPLPTNVVNDVNPYIYVPSNLPDGVWYFVRSNENTDVQHGYWRAKGEACEVYSNSVIIGWRTTLEFYEGQAPDERKTNWVMQEFRITHKRDCKSRKSEDSSSLCRVFLNAEQNSNSEKQQNMTSAYTTTEATVQSALLELVKDIDDARQDSASKSLVKDDKKATELAISVRPEIDHMAYQADIDIFARGDYLELDDLNEPISRSSVSDSSCMTLSSDEYFDSDALLKDLESQNNKDKVQCDAGHKYIVSAYQRPNDVVVFPASFASVERHNSPTQEIHKTDSSMPGSAIGKGLVDHKALKQANAGQNADHGDEGTQIKPHAHVASSSNSHSAVRNREKKKGGSVKKLKLYLCFLL</sequence>
<keyword evidence="3" id="KW-0804">Transcription</keyword>
<feature type="domain" description="NAC" evidence="6">
    <location>
        <begin position="8"/>
        <end position="140"/>
    </location>
</feature>
<dbReference type="PANTHER" id="PTHR31719:SF179">
    <property type="entry name" value="OS08G0148400 PROTEIN"/>
    <property type="match status" value="1"/>
</dbReference>
<keyword evidence="4" id="KW-0539">Nucleus</keyword>
<feature type="region of interest" description="Disordered" evidence="5">
    <location>
        <begin position="352"/>
        <end position="371"/>
    </location>
</feature>
<evidence type="ECO:0000259" key="6">
    <source>
        <dbReference type="PROSITE" id="PS51005"/>
    </source>
</evidence>
<dbReference type="Gene3D" id="2.170.150.80">
    <property type="entry name" value="NAC domain"/>
    <property type="match status" value="1"/>
</dbReference>
<proteinExistence type="evidence at transcript level"/>
<dbReference type="GO" id="GO:0006355">
    <property type="term" value="P:regulation of DNA-templated transcription"/>
    <property type="evidence" value="ECO:0007669"/>
    <property type="project" value="InterPro"/>
</dbReference>
<dbReference type="InterPro" id="IPR003441">
    <property type="entry name" value="NAC-dom"/>
</dbReference>